<reference evidence="2" key="1">
    <citation type="submission" date="2020-04" db="EMBL/GenBank/DDBJ databases">
        <title>Draft genome resource of the tomato pathogen Pseudocercospora fuligena.</title>
        <authorList>
            <person name="Zaccaron A."/>
        </authorList>
    </citation>
    <scope>NUCLEOTIDE SEQUENCE</scope>
    <source>
        <strain evidence="2">PF001</strain>
    </source>
</reference>
<dbReference type="Proteomes" id="UP000660729">
    <property type="component" value="Unassembled WGS sequence"/>
</dbReference>
<feature type="non-terminal residue" evidence="2">
    <location>
        <position position="1"/>
    </location>
</feature>
<keyword evidence="3" id="KW-1185">Reference proteome</keyword>
<proteinExistence type="predicted"/>
<evidence type="ECO:0000313" key="3">
    <source>
        <dbReference type="Proteomes" id="UP000660729"/>
    </source>
</evidence>
<evidence type="ECO:0000313" key="2">
    <source>
        <dbReference type="EMBL" id="KAF7193829.1"/>
    </source>
</evidence>
<keyword evidence="1" id="KW-0472">Membrane</keyword>
<dbReference type="OrthoDB" id="5367275at2759"/>
<keyword evidence="1" id="KW-0812">Transmembrane</keyword>
<name>A0A8H6VMQ9_9PEZI</name>
<dbReference type="GO" id="GO:0016740">
    <property type="term" value="F:transferase activity"/>
    <property type="evidence" value="ECO:0007669"/>
    <property type="project" value="UniProtKB-KW"/>
</dbReference>
<gene>
    <name evidence="2" type="ORF">HII31_04898</name>
</gene>
<accession>A0A8H6VMQ9</accession>
<protein>
    <submittedName>
        <fullName evidence="2">Glucose N-acetyltransferase 1</fullName>
    </submittedName>
</protein>
<organism evidence="2 3">
    <name type="scientific">Pseudocercospora fuligena</name>
    <dbReference type="NCBI Taxonomy" id="685502"/>
    <lineage>
        <taxon>Eukaryota</taxon>
        <taxon>Fungi</taxon>
        <taxon>Dikarya</taxon>
        <taxon>Ascomycota</taxon>
        <taxon>Pezizomycotina</taxon>
        <taxon>Dothideomycetes</taxon>
        <taxon>Dothideomycetidae</taxon>
        <taxon>Mycosphaerellales</taxon>
        <taxon>Mycosphaerellaceae</taxon>
        <taxon>Pseudocercospora</taxon>
    </lineage>
</organism>
<keyword evidence="1" id="KW-1133">Transmembrane helix</keyword>
<feature type="transmembrane region" description="Helical" evidence="1">
    <location>
        <begin position="43"/>
        <end position="66"/>
    </location>
</feature>
<comment type="caution">
    <text evidence="2">The sequence shown here is derived from an EMBL/GenBank/DDBJ whole genome shotgun (WGS) entry which is preliminary data.</text>
</comment>
<sequence>NLELIARHAANRENDIHIHHYRQHSSYRNRHADMRLLLTQSQVSVALSSSVVVFFTLLLFLSGYVLQQRTVKGLQDAVRPRIPQRPRGSDAQEPEIVELSRSRLFGENGGERIVRTDFDREVHSSAAGQRLDWNRLAHIQLVRNHHDVCSAIMILAELHKQKSPARRVLLFPKAWAEQKKAEKGETEDPYVQSTRRLMRLAARRYHVELHPIAPIKTVKDKDGEDVETYSLASVYALQNDFDRLLTIETPGMLLDAEPLDAILGFTEAAPFVMLHDTVKNDNVHSEDMFLLQPSKALYKTLTKTLEEDAYSGFNDTYLASLFPEPVLLASSSESSALIRSVGTLHHAGHDFNQTAFLDNVAYIRFSDPKLPGPEYDVPWADKVAARPKNKDADWTWTKLYGEFAQMRMEICGLDLESWRP</sequence>
<keyword evidence="2" id="KW-0808">Transferase</keyword>
<evidence type="ECO:0000256" key="1">
    <source>
        <dbReference type="SAM" id="Phobius"/>
    </source>
</evidence>
<dbReference type="AlphaFoldDB" id="A0A8H6VMQ9"/>
<dbReference type="EMBL" id="JABCIY010000071">
    <property type="protein sequence ID" value="KAF7193829.1"/>
    <property type="molecule type" value="Genomic_DNA"/>
</dbReference>